<dbReference type="Pfam" id="PF01425">
    <property type="entry name" value="Amidase"/>
    <property type="match status" value="1"/>
</dbReference>
<evidence type="ECO:0000313" key="2">
    <source>
        <dbReference type="EMBL" id="ABV92788.1"/>
    </source>
</evidence>
<dbReference type="KEGG" id="dsh:Dshi_1046"/>
<dbReference type="SUPFAM" id="SSF75304">
    <property type="entry name" value="Amidase signature (AS) enzymes"/>
    <property type="match status" value="1"/>
</dbReference>
<gene>
    <name evidence="2" type="ordered locus">Dshi_1046</name>
</gene>
<dbReference type="PANTHER" id="PTHR11895">
    <property type="entry name" value="TRANSAMIDASE"/>
    <property type="match status" value="1"/>
</dbReference>
<protein>
    <submittedName>
        <fullName evidence="2">Amidase</fullName>
    </submittedName>
</protein>
<dbReference type="InterPro" id="IPR000120">
    <property type="entry name" value="Amidase"/>
</dbReference>
<name>A8LSH4_DINSH</name>
<dbReference type="AlphaFoldDB" id="A8LSH4"/>
<organism evidence="2 3">
    <name type="scientific">Dinoroseobacter shibae (strain DSM 16493 / NCIMB 14021 / DFL 12)</name>
    <dbReference type="NCBI Taxonomy" id="398580"/>
    <lineage>
        <taxon>Bacteria</taxon>
        <taxon>Pseudomonadati</taxon>
        <taxon>Pseudomonadota</taxon>
        <taxon>Alphaproteobacteria</taxon>
        <taxon>Rhodobacterales</taxon>
        <taxon>Roseobacteraceae</taxon>
        <taxon>Dinoroseobacter</taxon>
    </lineage>
</organism>
<keyword evidence="3" id="KW-1185">Reference proteome</keyword>
<dbReference type="Gene3D" id="3.90.1300.10">
    <property type="entry name" value="Amidase signature (AS) domain"/>
    <property type="match status" value="1"/>
</dbReference>
<accession>A8LSH4</accession>
<dbReference type="EMBL" id="CP000830">
    <property type="protein sequence ID" value="ABV92788.1"/>
    <property type="molecule type" value="Genomic_DNA"/>
</dbReference>
<dbReference type="RefSeq" id="WP_012177719.1">
    <property type="nucleotide sequence ID" value="NC_009952.1"/>
</dbReference>
<feature type="domain" description="Amidase" evidence="1">
    <location>
        <begin position="27"/>
        <end position="199"/>
    </location>
</feature>
<dbReference type="PANTHER" id="PTHR11895:SF172">
    <property type="entry name" value="GLUTAMYL-TRNA(GLN) AMIDOTRANSFERASE"/>
    <property type="match status" value="1"/>
</dbReference>
<dbReference type="HOGENOM" id="CLU_009600_0_3_5"/>
<reference evidence="3" key="1">
    <citation type="journal article" date="2010" name="ISME J.">
        <title>The complete genome sequence of the algal symbiont Dinoroseobacter shibae: a hitchhiker's guide to life in the sea.</title>
        <authorList>
            <person name="Wagner-Dobler I."/>
            <person name="Ballhausen B."/>
            <person name="Berger M."/>
            <person name="Brinkhoff T."/>
            <person name="Buchholz I."/>
            <person name="Bunk B."/>
            <person name="Cypionka H."/>
            <person name="Daniel R."/>
            <person name="Drepper T."/>
            <person name="Gerdts G."/>
            <person name="Hahnke S."/>
            <person name="Han C."/>
            <person name="Jahn D."/>
            <person name="Kalhoefer D."/>
            <person name="Kiss H."/>
            <person name="Klenk H.P."/>
            <person name="Kyrpides N."/>
            <person name="Liebl W."/>
            <person name="Liesegang H."/>
            <person name="Meincke L."/>
            <person name="Pati A."/>
            <person name="Petersen J."/>
            <person name="Piekarski T."/>
            <person name="Pommerenke C."/>
            <person name="Pradella S."/>
            <person name="Pukall R."/>
            <person name="Rabus R."/>
            <person name="Stackebrandt E."/>
            <person name="Thole S."/>
            <person name="Thompson L."/>
            <person name="Tielen P."/>
            <person name="Tomasch J."/>
            <person name="von Jan M."/>
            <person name="Wanphrut N."/>
            <person name="Wichels A."/>
            <person name="Zech H."/>
            <person name="Simon M."/>
        </authorList>
    </citation>
    <scope>NUCLEOTIDE SEQUENCE [LARGE SCALE GENOMIC DNA]</scope>
    <source>
        <strain evidence="3">DSM 16493 / NCIMB 14021 / DFL 12</strain>
    </source>
</reference>
<dbReference type="Proteomes" id="UP000006833">
    <property type="component" value="Chromosome"/>
</dbReference>
<evidence type="ECO:0000259" key="1">
    <source>
        <dbReference type="Pfam" id="PF01425"/>
    </source>
</evidence>
<dbReference type="eggNOG" id="COG0154">
    <property type="taxonomic scope" value="Bacteria"/>
</dbReference>
<sequence>MTDAARLRALDDRFAFLEDPSTQVIPGSGTGPLAGLRIGVKSNIAVAGQAWTAGIAGRGEVLAEADAEVIARLRAAGADLLPGLTMDEAALGAATETSGLRATQNPFAPGHSVGGSSGGAAAAVACGAVPVALGSDTLGSVRIPAAYCGVLGFKPGAGVLPLGGVVPLDPALDTLGLLARRVADLRAVYAVLAPEAVAETAQVVQLAPQADVACAPEVQTALARAARLLDASGPDRLEGWEAEALRMAAFTRVCAAAATTLADQPIASVAVRSAMAYGARLTPDGLARAEALCDRVAAALRARLPPGTVALTPTTPTPAFARGTPPPADQASFTVLANLAGLPAISVPMGPASVQLMAGPGQEGTLLALADRLSAA</sequence>
<evidence type="ECO:0000313" key="3">
    <source>
        <dbReference type="Proteomes" id="UP000006833"/>
    </source>
</evidence>
<dbReference type="GO" id="GO:0003824">
    <property type="term" value="F:catalytic activity"/>
    <property type="evidence" value="ECO:0007669"/>
    <property type="project" value="InterPro"/>
</dbReference>
<dbReference type="STRING" id="398580.Dshi_1046"/>
<dbReference type="InterPro" id="IPR023631">
    <property type="entry name" value="Amidase_dom"/>
</dbReference>
<dbReference type="InterPro" id="IPR036928">
    <property type="entry name" value="AS_sf"/>
</dbReference>
<proteinExistence type="predicted"/>